<dbReference type="PANTHER" id="PTHR11362">
    <property type="entry name" value="PHOSPHATIDYLETHANOLAMINE-BINDING PROTEIN"/>
    <property type="match status" value="1"/>
</dbReference>
<evidence type="ECO:0000313" key="1">
    <source>
        <dbReference type="EMBL" id="CAH0402843.1"/>
    </source>
</evidence>
<protein>
    <recommendedName>
        <fullName evidence="3">Phosphatidylethanolamine-binding protein</fullName>
    </recommendedName>
</protein>
<dbReference type="EMBL" id="OU963914">
    <property type="protein sequence ID" value="CAH0402843.1"/>
    <property type="molecule type" value="Genomic_DNA"/>
</dbReference>
<evidence type="ECO:0000313" key="2">
    <source>
        <dbReference type="Proteomes" id="UP001153292"/>
    </source>
</evidence>
<reference evidence="1" key="1">
    <citation type="submission" date="2021-12" db="EMBL/GenBank/DDBJ databases">
        <authorList>
            <person name="King R."/>
        </authorList>
    </citation>
    <scope>NUCLEOTIDE SEQUENCE</scope>
</reference>
<dbReference type="Pfam" id="PF01161">
    <property type="entry name" value="PBP"/>
    <property type="match status" value="1"/>
</dbReference>
<evidence type="ECO:0008006" key="3">
    <source>
        <dbReference type="Google" id="ProtNLM"/>
    </source>
</evidence>
<organism evidence="1 2">
    <name type="scientific">Chilo suppressalis</name>
    <name type="common">Asiatic rice borer moth</name>
    <dbReference type="NCBI Taxonomy" id="168631"/>
    <lineage>
        <taxon>Eukaryota</taxon>
        <taxon>Metazoa</taxon>
        <taxon>Ecdysozoa</taxon>
        <taxon>Arthropoda</taxon>
        <taxon>Hexapoda</taxon>
        <taxon>Insecta</taxon>
        <taxon>Pterygota</taxon>
        <taxon>Neoptera</taxon>
        <taxon>Endopterygota</taxon>
        <taxon>Lepidoptera</taxon>
        <taxon>Glossata</taxon>
        <taxon>Ditrysia</taxon>
        <taxon>Pyraloidea</taxon>
        <taxon>Crambidae</taxon>
        <taxon>Crambinae</taxon>
        <taxon>Chilo</taxon>
    </lineage>
</organism>
<name>A0ABN8B9K7_CHISP</name>
<dbReference type="Proteomes" id="UP001153292">
    <property type="component" value="Chromosome 21"/>
</dbReference>
<sequence length="121" mass="13697">MRITLIYNAEDRIKLYARLNVITGWRHLLDGVCSAPPYQTSVAAFQTPHDPDAPSRQYPKLREFRHWLVGNIPGGNASAGETLSAYVSPVPPPNTGLHRYVYLVYKQPSRLNFDESRLTNT</sequence>
<gene>
    <name evidence="1" type="ORF">CHILSU_LOCUS6094</name>
</gene>
<dbReference type="PANTHER" id="PTHR11362:SF82">
    <property type="entry name" value="PHOSPHATIDYLETHANOLAMINE-BINDING PROTEIN 4"/>
    <property type="match status" value="1"/>
</dbReference>
<dbReference type="InterPro" id="IPR036610">
    <property type="entry name" value="PEBP-like_sf"/>
</dbReference>
<accession>A0ABN8B9K7</accession>
<dbReference type="CDD" id="cd00866">
    <property type="entry name" value="PEBP_euk"/>
    <property type="match status" value="1"/>
</dbReference>
<dbReference type="InterPro" id="IPR008914">
    <property type="entry name" value="PEBP"/>
</dbReference>
<keyword evidence="2" id="KW-1185">Reference proteome</keyword>
<proteinExistence type="predicted"/>
<dbReference type="SUPFAM" id="SSF49777">
    <property type="entry name" value="PEBP-like"/>
    <property type="match status" value="1"/>
</dbReference>
<dbReference type="Gene3D" id="3.90.280.10">
    <property type="entry name" value="PEBP-like"/>
    <property type="match status" value="1"/>
</dbReference>
<dbReference type="InterPro" id="IPR035810">
    <property type="entry name" value="PEBP_euk"/>
</dbReference>